<dbReference type="GO" id="GO:0043328">
    <property type="term" value="P:protein transport to vacuole involved in ubiquitin-dependent protein catabolic process via the multivesicular body sorting pathway"/>
    <property type="evidence" value="ECO:0007669"/>
    <property type="project" value="TreeGrafter"/>
</dbReference>
<keyword evidence="4" id="KW-0175">Coiled coil</keyword>
<dbReference type="Gene3D" id="6.10.140.180">
    <property type="match status" value="1"/>
</dbReference>
<dbReference type="EMBL" id="MNPL01017934">
    <property type="protein sequence ID" value="OQR70312.1"/>
    <property type="molecule type" value="Genomic_DNA"/>
</dbReference>
<dbReference type="Gene3D" id="1.10.10.10">
    <property type="entry name" value="Winged helix-like DNA-binding domain superfamily/Winged helix DNA-binding domain"/>
    <property type="match status" value="2"/>
</dbReference>
<reference evidence="5 6" key="1">
    <citation type="journal article" date="2017" name="Gigascience">
        <title>Draft genome of the honey bee ectoparasitic mite, Tropilaelaps mercedesae, is shaped by the parasitic life history.</title>
        <authorList>
            <person name="Dong X."/>
            <person name="Armstrong S.D."/>
            <person name="Xia D."/>
            <person name="Makepeace B.L."/>
            <person name="Darby A.C."/>
            <person name="Kadowaki T."/>
        </authorList>
    </citation>
    <scope>NUCLEOTIDE SEQUENCE [LARGE SCALE GENOMIC DNA]</scope>
    <source>
        <strain evidence="5">Wuxi-XJTLU</strain>
    </source>
</reference>
<gene>
    <name evidence="5" type="ORF">BIW11_11706</name>
</gene>
<organism evidence="5 6">
    <name type="scientific">Tropilaelaps mercedesae</name>
    <dbReference type="NCBI Taxonomy" id="418985"/>
    <lineage>
        <taxon>Eukaryota</taxon>
        <taxon>Metazoa</taxon>
        <taxon>Ecdysozoa</taxon>
        <taxon>Arthropoda</taxon>
        <taxon>Chelicerata</taxon>
        <taxon>Arachnida</taxon>
        <taxon>Acari</taxon>
        <taxon>Parasitiformes</taxon>
        <taxon>Mesostigmata</taxon>
        <taxon>Gamasina</taxon>
        <taxon>Dermanyssoidea</taxon>
        <taxon>Laelapidae</taxon>
        <taxon>Tropilaelaps</taxon>
    </lineage>
</organism>
<evidence type="ECO:0000256" key="3">
    <source>
        <dbReference type="PIRNR" id="PIRNR017215"/>
    </source>
</evidence>
<dbReference type="Proteomes" id="UP000192247">
    <property type="component" value="Unassembled WGS sequence"/>
</dbReference>
<dbReference type="PANTHER" id="PTHR12806:SF0">
    <property type="entry name" value="VACUOLAR-SORTING PROTEIN SNF8"/>
    <property type="match status" value="1"/>
</dbReference>
<evidence type="ECO:0000313" key="5">
    <source>
        <dbReference type="EMBL" id="OQR70312.1"/>
    </source>
</evidence>
<feature type="coiled-coil region" evidence="4">
    <location>
        <begin position="32"/>
        <end position="59"/>
    </location>
</feature>
<comment type="function">
    <text evidence="3">Component of the endosomal sorting complex required for transport II (ESCRT-II), which is required for multivesicular body (MVB) formation and sorting of endosomal cargo proteins into MVBs.</text>
</comment>
<sequence>MRRRVGVGAVQKSRLAEEKFRQKGDQLAAIELQQLDQQVESFKRKLEEFAAKHAKAIQKDPEFRQKFQEMCANIGVDPLASSKGFWANLLGVGDLYYELAVQIIEICLATQHVNGGLISLTELLNRIRRGKNRGDISACDLLTAIKKIRVLGTGFQVIQTGPETYVQSVARELSVDQSDAIQAGEKHRGMVSVSILHELYGWPAQRSVKVLNELLQENLLWLDAAGGEDEYWFPAIFQNKCNIVLD</sequence>
<dbReference type="PANTHER" id="PTHR12806">
    <property type="entry name" value="EAP30 SUBUNIT OF ELL COMPLEX"/>
    <property type="match status" value="1"/>
</dbReference>
<dbReference type="FunCoup" id="A0A1V9XAG3">
    <property type="interactions" value="811"/>
</dbReference>
<dbReference type="OrthoDB" id="283883at2759"/>
<dbReference type="InterPro" id="IPR036390">
    <property type="entry name" value="WH_DNA-bd_sf"/>
</dbReference>
<evidence type="ECO:0000256" key="4">
    <source>
        <dbReference type="SAM" id="Coils"/>
    </source>
</evidence>
<dbReference type="InterPro" id="IPR040608">
    <property type="entry name" value="Snf8/Vps36"/>
</dbReference>
<dbReference type="FunFam" id="1.10.10.10:FF:000085">
    <property type="entry name" value="Vacuolar-sorting protein SNF8"/>
    <property type="match status" value="1"/>
</dbReference>
<keyword evidence="6" id="KW-1185">Reference proteome</keyword>
<evidence type="ECO:0000256" key="2">
    <source>
        <dbReference type="ARBA" id="ARBA00017052"/>
    </source>
</evidence>
<evidence type="ECO:0000313" key="6">
    <source>
        <dbReference type="Proteomes" id="UP000192247"/>
    </source>
</evidence>
<name>A0A1V9XAG3_9ACAR</name>
<dbReference type="InterPro" id="IPR016689">
    <property type="entry name" value="ESCRT-2_cplx_Snf8"/>
</dbReference>
<comment type="similarity">
    <text evidence="1 3">Belongs to the SNF8 family.</text>
</comment>
<dbReference type="STRING" id="418985.A0A1V9XAG3"/>
<comment type="subunit">
    <text evidence="3">Component of the endosomal sorting complex required for transport II (ESCRT-II).</text>
</comment>
<dbReference type="InterPro" id="IPR036388">
    <property type="entry name" value="WH-like_DNA-bd_sf"/>
</dbReference>
<keyword evidence="3" id="KW-0653">Protein transport</keyword>
<dbReference type="AlphaFoldDB" id="A0A1V9XAG3"/>
<evidence type="ECO:0000256" key="1">
    <source>
        <dbReference type="ARBA" id="ARBA00009834"/>
    </source>
</evidence>
<dbReference type="Pfam" id="PF04157">
    <property type="entry name" value="EAP30"/>
    <property type="match status" value="1"/>
</dbReference>
<dbReference type="InParanoid" id="A0A1V9XAG3"/>
<keyword evidence="3" id="KW-0813">Transport</keyword>
<dbReference type="PIRSF" id="PIRSF017215">
    <property type="entry name" value="ESCRT2_Vps22"/>
    <property type="match status" value="1"/>
</dbReference>
<dbReference type="GO" id="GO:0000814">
    <property type="term" value="C:ESCRT II complex"/>
    <property type="evidence" value="ECO:0007669"/>
    <property type="project" value="UniProtKB-UniRule"/>
</dbReference>
<comment type="caution">
    <text evidence="5">The sequence shown here is derived from an EMBL/GenBank/DDBJ whole genome shotgun (WGS) entry which is preliminary data.</text>
</comment>
<protein>
    <recommendedName>
        <fullName evidence="2 3">Vacuolar-sorting protein SNF8</fullName>
    </recommendedName>
</protein>
<accession>A0A1V9XAG3</accession>
<proteinExistence type="inferred from homology"/>
<dbReference type="SUPFAM" id="SSF46785">
    <property type="entry name" value="Winged helix' DNA-binding domain"/>
    <property type="match status" value="2"/>
</dbReference>